<dbReference type="CDD" id="cd00609">
    <property type="entry name" value="AAT_like"/>
    <property type="match status" value="1"/>
</dbReference>
<dbReference type="InterPro" id="IPR051446">
    <property type="entry name" value="HTH_trans_reg/aminotransferase"/>
</dbReference>
<comment type="similarity">
    <text evidence="1">In the C-terminal section; belongs to the class-I pyridoxal-phosphate-dependent aminotransferase family.</text>
</comment>
<dbReference type="InterPro" id="IPR000524">
    <property type="entry name" value="Tscrpt_reg_HTH_GntR"/>
</dbReference>
<evidence type="ECO:0000256" key="1">
    <source>
        <dbReference type="ARBA" id="ARBA00005384"/>
    </source>
</evidence>
<dbReference type="CDD" id="cd07377">
    <property type="entry name" value="WHTH_GntR"/>
    <property type="match status" value="1"/>
</dbReference>
<dbReference type="Gene3D" id="3.90.1150.10">
    <property type="entry name" value="Aspartate Aminotransferase, domain 1"/>
    <property type="match status" value="1"/>
</dbReference>
<keyword evidence="8" id="KW-0032">Aminotransferase</keyword>
<evidence type="ECO:0000259" key="7">
    <source>
        <dbReference type="PROSITE" id="PS50949"/>
    </source>
</evidence>
<dbReference type="SUPFAM" id="SSF53383">
    <property type="entry name" value="PLP-dependent transferases"/>
    <property type="match status" value="1"/>
</dbReference>
<evidence type="ECO:0000256" key="4">
    <source>
        <dbReference type="ARBA" id="ARBA00023015"/>
    </source>
</evidence>
<dbReference type="PANTHER" id="PTHR46577:SF1">
    <property type="entry name" value="HTH-TYPE TRANSCRIPTIONAL REGULATORY PROTEIN GABR"/>
    <property type="match status" value="1"/>
</dbReference>
<organism evidence="8 9">
    <name type="scientific">Parachitinimonas caeni</name>
    <dbReference type="NCBI Taxonomy" id="3031301"/>
    <lineage>
        <taxon>Bacteria</taxon>
        <taxon>Pseudomonadati</taxon>
        <taxon>Pseudomonadota</taxon>
        <taxon>Betaproteobacteria</taxon>
        <taxon>Neisseriales</taxon>
        <taxon>Chitinibacteraceae</taxon>
        <taxon>Parachitinimonas</taxon>
    </lineage>
</organism>
<keyword evidence="3" id="KW-0663">Pyridoxal phosphate</keyword>
<keyword evidence="4" id="KW-0805">Transcription regulation</keyword>
<dbReference type="InterPro" id="IPR004839">
    <property type="entry name" value="Aminotransferase_I/II_large"/>
</dbReference>
<reference evidence="8" key="1">
    <citation type="submission" date="2023-03" db="EMBL/GenBank/DDBJ databases">
        <title>Chitinimonas shenzhenensis gen. nov., sp. nov., a novel member of family Burkholderiaceae isolated from activated sludge collected in Shen Zhen, China.</title>
        <authorList>
            <person name="Wang X."/>
        </authorList>
    </citation>
    <scope>NUCLEOTIDE SEQUENCE</scope>
    <source>
        <strain evidence="8">DQS-5</strain>
    </source>
</reference>
<dbReference type="Gene3D" id="1.10.10.10">
    <property type="entry name" value="Winged helix-like DNA-binding domain superfamily/Winged helix DNA-binding domain"/>
    <property type="match status" value="1"/>
</dbReference>
<name>A0ABT7DXR6_9NEIS</name>
<keyword evidence="6" id="KW-0804">Transcription</keyword>
<dbReference type="Proteomes" id="UP001172778">
    <property type="component" value="Unassembled WGS sequence"/>
</dbReference>
<keyword evidence="8" id="KW-0808">Transferase</keyword>
<evidence type="ECO:0000256" key="5">
    <source>
        <dbReference type="ARBA" id="ARBA00023125"/>
    </source>
</evidence>
<dbReference type="InterPro" id="IPR015424">
    <property type="entry name" value="PyrdxlP-dep_Trfase"/>
</dbReference>
<feature type="domain" description="HTH gntR-type" evidence="7">
    <location>
        <begin position="5"/>
        <end position="73"/>
    </location>
</feature>
<dbReference type="SMART" id="SM00345">
    <property type="entry name" value="HTH_GNTR"/>
    <property type="match status" value="1"/>
</dbReference>
<keyword evidence="5" id="KW-0238">DNA-binding</keyword>
<protein>
    <recommendedName>
        <fullName evidence="2">Putative 8-amino-7-oxononanoate synthase</fullName>
    </recommendedName>
</protein>
<comment type="caution">
    <text evidence="8">The sequence shown here is derived from an EMBL/GenBank/DDBJ whole genome shotgun (WGS) entry which is preliminary data.</text>
</comment>
<gene>
    <name evidence="8" type="ORF">PZA18_12475</name>
</gene>
<dbReference type="InterPro" id="IPR036390">
    <property type="entry name" value="WH_DNA-bd_sf"/>
</dbReference>
<dbReference type="Pfam" id="PF00155">
    <property type="entry name" value="Aminotran_1_2"/>
    <property type="match status" value="1"/>
</dbReference>
<evidence type="ECO:0000256" key="2">
    <source>
        <dbReference type="ARBA" id="ARBA00021531"/>
    </source>
</evidence>
<dbReference type="InterPro" id="IPR015422">
    <property type="entry name" value="PyrdxlP-dep_Trfase_small"/>
</dbReference>
<evidence type="ECO:0000313" key="8">
    <source>
        <dbReference type="EMBL" id="MDK2124861.1"/>
    </source>
</evidence>
<dbReference type="InterPro" id="IPR036388">
    <property type="entry name" value="WH-like_DNA-bd_sf"/>
</dbReference>
<dbReference type="EMBL" id="JARRAF010000013">
    <property type="protein sequence ID" value="MDK2124861.1"/>
    <property type="molecule type" value="Genomic_DNA"/>
</dbReference>
<evidence type="ECO:0000313" key="9">
    <source>
        <dbReference type="Proteomes" id="UP001172778"/>
    </source>
</evidence>
<evidence type="ECO:0000256" key="6">
    <source>
        <dbReference type="ARBA" id="ARBA00023163"/>
    </source>
</evidence>
<evidence type="ECO:0000256" key="3">
    <source>
        <dbReference type="ARBA" id="ARBA00022898"/>
    </source>
</evidence>
<dbReference type="PROSITE" id="PS50949">
    <property type="entry name" value="HTH_GNTR"/>
    <property type="match status" value="1"/>
</dbReference>
<sequence>MPSSQFTYHHVYRYLSELIASGELAAGGRLPSLRALAEQLAVSVPTVQHAYDLLEAEGCIYRVAKSGFFVSRRRGMPGMATQDLFDTVQYRAHQPGMTVLSSDTPHRLLSFEQQLLRCERELTRRLPQTATSADQPYSDEPLRLALAMHYGEPACRDWNCEQVYIAAGFLPALAMAVRALAGRRHKALVESPCSWTILRQLRLLGIEPVEAGLDNRGRLDLDSVEQALRAGDIGFALFSSEINNPTGRVTPELDKEALAALLARSGTPLIENDQYGGLYFGDTRPVGYRRYADPDLLIVCSSFEKTLGPESSYGYLLSRNWREPLRGEHHASMVRVPALRQRAIAQVLHGKELDRHVQALRKLLAERMHEMTRLLQAVAGDKVRWSEPQGGAVLWLEAEERSDMRHVFERLVAEQVVIVPGELFGNAARYRHCCRLSYAIDWQQPVAQALQALCRNLQDRRNGETATGRLQTQLPR</sequence>
<dbReference type="Pfam" id="PF00392">
    <property type="entry name" value="GntR"/>
    <property type="match status" value="1"/>
</dbReference>
<dbReference type="PANTHER" id="PTHR46577">
    <property type="entry name" value="HTH-TYPE TRANSCRIPTIONAL REGULATORY PROTEIN GABR"/>
    <property type="match status" value="1"/>
</dbReference>
<keyword evidence="9" id="KW-1185">Reference proteome</keyword>
<proteinExistence type="inferred from homology"/>
<dbReference type="SUPFAM" id="SSF46785">
    <property type="entry name" value="Winged helix' DNA-binding domain"/>
    <property type="match status" value="1"/>
</dbReference>
<dbReference type="Gene3D" id="3.40.640.10">
    <property type="entry name" value="Type I PLP-dependent aspartate aminotransferase-like (Major domain)"/>
    <property type="match status" value="1"/>
</dbReference>
<accession>A0ABT7DXR6</accession>
<dbReference type="GO" id="GO:0008483">
    <property type="term" value="F:transaminase activity"/>
    <property type="evidence" value="ECO:0007669"/>
    <property type="project" value="UniProtKB-KW"/>
</dbReference>
<dbReference type="RefSeq" id="WP_284101173.1">
    <property type="nucleotide sequence ID" value="NZ_JARRAF010000013.1"/>
</dbReference>
<dbReference type="InterPro" id="IPR015421">
    <property type="entry name" value="PyrdxlP-dep_Trfase_major"/>
</dbReference>